<dbReference type="Proteomes" id="UP000095767">
    <property type="component" value="Unassembled WGS sequence"/>
</dbReference>
<dbReference type="Gene3D" id="3.20.20.80">
    <property type="entry name" value="Glycosidases"/>
    <property type="match status" value="2"/>
</dbReference>
<dbReference type="SUPFAM" id="SSF51445">
    <property type="entry name" value="(Trans)glycosidases"/>
    <property type="match status" value="1"/>
</dbReference>
<dbReference type="GO" id="GO:0005975">
    <property type="term" value="P:carbohydrate metabolic process"/>
    <property type="evidence" value="ECO:0007669"/>
    <property type="project" value="InterPro"/>
</dbReference>
<accession>A0A1E5VPM0</accession>
<evidence type="ECO:0000256" key="1">
    <source>
        <dbReference type="SAM" id="MobiDB-lite"/>
    </source>
</evidence>
<organism evidence="2 3">
    <name type="scientific">Dichanthelium oligosanthes</name>
    <dbReference type="NCBI Taxonomy" id="888268"/>
    <lineage>
        <taxon>Eukaryota</taxon>
        <taxon>Viridiplantae</taxon>
        <taxon>Streptophyta</taxon>
        <taxon>Embryophyta</taxon>
        <taxon>Tracheophyta</taxon>
        <taxon>Spermatophyta</taxon>
        <taxon>Magnoliopsida</taxon>
        <taxon>Liliopsida</taxon>
        <taxon>Poales</taxon>
        <taxon>Poaceae</taxon>
        <taxon>PACMAD clade</taxon>
        <taxon>Panicoideae</taxon>
        <taxon>Panicodae</taxon>
        <taxon>Paniceae</taxon>
        <taxon>Dichantheliinae</taxon>
        <taxon>Dichanthelium</taxon>
    </lineage>
</organism>
<dbReference type="InterPro" id="IPR001579">
    <property type="entry name" value="Glyco_hydro_18_chit_AS"/>
</dbReference>
<dbReference type="GO" id="GO:0005576">
    <property type="term" value="C:extracellular region"/>
    <property type="evidence" value="ECO:0007669"/>
    <property type="project" value="TreeGrafter"/>
</dbReference>
<dbReference type="PANTHER" id="PTHR45708:SF50">
    <property type="entry name" value="CHITINASE"/>
    <property type="match status" value="1"/>
</dbReference>
<keyword evidence="3" id="KW-1185">Reference proteome</keyword>
<reference evidence="2 3" key="1">
    <citation type="submission" date="2016-09" db="EMBL/GenBank/DDBJ databases">
        <title>The draft genome of Dichanthelium oligosanthes: A C3 panicoid grass species.</title>
        <authorList>
            <person name="Studer A.J."/>
            <person name="Schnable J.C."/>
            <person name="Brutnell T.P."/>
        </authorList>
    </citation>
    <scope>NUCLEOTIDE SEQUENCE [LARGE SCALE GENOMIC DNA]</scope>
    <source>
        <strain evidence="3">cv. Kellogg 1175</strain>
        <tissue evidence="2">Leaf</tissue>
    </source>
</reference>
<gene>
    <name evidence="2" type="ORF">BAE44_0011939</name>
</gene>
<comment type="caution">
    <text evidence="2">The sequence shown here is derived from an EMBL/GenBank/DDBJ whole genome shotgun (WGS) entry which is preliminary data.</text>
</comment>
<protein>
    <submittedName>
        <fullName evidence="2">Acidic endochitinase</fullName>
    </submittedName>
</protein>
<proteinExistence type="predicted"/>
<dbReference type="PANTHER" id="PTHR45708">
    <property type="entry name" value="ENDOCHITINASE"/>
    <property type="match status" value="1"/>
</dbReference>
<dbReference type="OrthoDB" id="6020543at2759"/>
<sequence length="260" mass="28068">MRRRRVTDRDHPSSCSSRWDLAGRLGFLWTHRPGLWACPLVLSPNGPISSKSLGPYRLPLQLRPLRPLLLQPAPTSPRTSTRSCQSMGVRVMPSIGGGHSDKRPLGDAVLDGVDFDIEGGNPDHYGALAAYLRSYGGKGSSKEVYLSAAPFTQASLTMSGFSSTTTRLASTRRPGAWPTSSTPEPVDSRDQCHRCCGERLHTSGEPQIADAAGSGFIPVGSLKSQVLPAMKNSTKYGGVMLWSKFYDEQDGYSSAIKNSV</sequence>
<dbReference type="PROSITE" id="PS01095">
    <property type="entry name" value="GH18_1"/>
    <property type="match status" value="1"/>
</dbReference>
<evidence type="ECO:0000313" key="3">
    <source>
        <dbReference type="Proteomes" id="UP000095767"/>
    </source>
</evidence>
<dbReference type="STRING" id="888268.A0A1E5VPM0"/>
<feature type="region of interest" description="Disordered" evidence="1">
    <location>
        <begin position="169"/>
        <end position="190"/>
    </location>
</feature>
<dbReference type="EMBL" id="LWDX02033377">
    <property type="protein sequence ID" value="OEL27047.1"/>
    <property type="molecule type" value="Genomic_DNA"/>
</dbReference>
<evidence type="ECO:0000313" key="2">
    <source>
        <dbReference type="EMBL" id="OEL27047.1"/>
    </source>
</evidence>
<dbReference type="InterPro" id="IPR017853">
    <property type="entry name" value="GH"/>
</dbReference>
<dbReference type="InterPro" id="IPR050542">
    <property type="entry name" value="Glycosyl_Hydrlase18_Chitinase"/>
</dbReference>
<dbReference type="AlphaFoldDB" id="A0A1E5VPM0"/>
<name>A0A1E5VPM0_9POAL</name>
<dbReference type="GO" id="GO:0004568">
    <property type="term" value="F:chitinase activity"/>
    <property type="evidence" value="ECO:0007669"/>
    <property type="project" value="TreeGrafter"/>
</dbReference>